<evidence type="ECO:0000313" key="2">
    <source>
        <dbReference type="EMBL" id="GJE92509.1"/>
    </source>
</evidence>
<name>A0A9P3GEZ0_9APHY</name>
<feature type="compositionally biased region" description="Pro residues" evidence="1">
    <location>
        <begin position="143"/>
        <end position="158"/>
    </location>
</feature>
<accession>A0A9P3GEZ0</accession>
<dbReference type="EMBL" id="BPQB01000027">
    <property type="protein sequence ID" value="GJE92509.1"/>
    <property type="molecule type" value="Genomic_DNA"/>
</dbReference>
<feature type="region of interest" description="Disordered" evidence="1">
    <location>
        <begin position="135"/>
        <end position="216"/>
    </location>
</feature>
<protein>
    <submittedName>
        <fullName evidence="2">Uncharacterized protein</fullName>
    </submittedName>
</protein>
<sequence length="275" mass="30215">MLLSFVYKAFKKQTVEEYAVVQLSLDLSDTLAHARNCRDIISTPGGIDIIRELVHLVADCASLMDESMNGSRLLRAAKSIVSETVHKRTDKCARQLKRLRYKLQTAFEASTHNDLAEMKAGIKYIRGKVSAPAPLTFNTGSLPPRPNHPPQSVPPPLATPDSPLNSPPPFPTSRLPPLPPSRTTFYPHSLIDGMPTPHSPYPPPRRTSAAFPSPPGPRPTLPMPSVGGHYGQVLPEAQYVAEPDDIVYPVGRPSEEYVQNTARARAATHQLLWEP</sequence>
<organism evidence="2 3">
    <name type="scientific">Phanerochaete sordida</name>
    <dbReference type="NCBI Taxonomy" id="48140"/>
    <lineage>
        <taxon>Eukaryota</taxon>
        <taxon>Fungi</taxon>
        <taxon>Dikarya</taxon>
        <taxon>Basidiomycota</taxon>
        <taxon>Agaricomycotina</taxon>
        <taxon>Agaricomycetes</taxon>
        <taxon>Polyporales</taxon>
        <taxon>Phanerochaetaceae</taxon>
        <taxon>Phanerochaete</taxon>
    </lineage>
</organism>
<proteinExistence type="predicted"/>
<gene>
    <name evidence="2" type="ORF">PsYK624_086630</name>
</gene>
<dbReference type="AlphaFoldDB" id="A0A9P3GEZ0"/>
<keyword evidence="3" id="KW-1185">Reference proteome</keyword>
<evidence type="ECO:0000313" key="3">
    <source>
        <dbReference type="Proteomes" id="UP000703269"/>
    </source>
</evidence>
<comment type="caution">
    <text evidence="2">The sequence shown here is derived from an EMBL/GenBank/DDBJ whole genome shotgun (WGS) entry which is preliminary data.</text>
</comment>
<reference evidence="2 3" key="1">
    <citation type="submission" date="2021-08" db="EMBL/GenBank/DDBJ databases">
        <title>Draft Genome Sequence of Phanerochaete sordida strain YK-624.</title>
        <authorList>
            <person name="Mori T."/>
            <person name="Dohra H."/>
            <person name="Suzuki T."/>
            <person name="Kawagishi H."/>
            <person name="Hirai H."/>
        </authorList>
    </citation>
    <scope>NUCLEOTIDE SEQUENCE [LARGE SCALE GENOMIC DNA]</scope>
    <source>
        <strain evidence="2 3">YK-624</strain>
    </source>
</reference>
<feature type="compositionally biased region" description="Pro residues" evidence="1">
    <location>
        <begin position="165"/>
        <end position="180"/>
    </location>
</feature>
<evidence type="ECO:0000256" key="1">
    <source>
        <dbReference type="SAM" id="MobiDB-lite"/>
    </source>
</evidence>
<dbReference type="Proteomes" id="UP000703269">
    <property type="component" value="Unassembled WGS sequence"/>
</dbReference>